<dbReference type="GO" id="GO:0003700">
    <property type="term" value="F:DNA-binding transcription factor activity"/>
    <property type="evidence" value="ECO:0007669"/>
    <property type="project" value="InterPro"/>
</dbReference>
<dbReference type="SUPFAM" id="SSF46689">
    <property type="entry name" value="Homeodomain-like"/>
    <property type="match status" value="1"/>
</dbReference>
<dbReference type="InterPro" id="IPR018060">
    <property type="entry name" value="HTH_AraC"/>
</dbReference>
<protein>
    <submittedName>
        <fullName evidence="5">AraC family transcriptional regulator</fullName>
    </submittedName>
</protein>
<dbReference type="Pfam" id="PF22200">
    <property type="entry name" value="ExsA_N"/>
    <property type="match status" value="1"/>
</dbReference>
<evidence type="ECO:0000259" key="4">
    <source>
        <dbReference type="PROSITE" id="PS01124"/>
    </source>
</evidence>
<dbReference type="PANTHER" id="PTHR46796">
    <property type="entry name" value="HTH-TYPE TRANSCRIPTIONAL ACTIVATOR RHAS-RELATED"/>
    <property type="match status" value="1"/>
</dbReference>
<gene>
    <name evidence="5" type="ORF">P0Y53_21065</name>
</gene>
<evidence type="ECO:0000313" key="5">
    <source>
        <dbReference type="EMBL" id="WEK34987.1"/>
    </source>
</evidence>
<dbReference type="Gene3D" id="1.10.10.60">
    <property type="entry name" value="Homeodomain-like"/>
    <property type="match status" value="1"/>
</dbReference>
<evidence type="ECO:0000256" key="1">
    <source>
        <dbReference type="ARBA" id="ARBA00023015"/>
    </source>
</evidence>
<dbReference type="PROSITE" id="PS01124">
    <property type="entry name" value="HTH_ARAC_FAMILY_2"/>
    <property type="match status" value="1"/>
</dbReference>
<dbReference type="InterPro" id="IPR050204">
    <property type="entry name" value="AraC_XylS_family_regulators"/>
</dbReference>
<evidence type="ECO:0000256" key="3">
    <source>
        <dbReference type="ARBA" id="ARBA00023163"/>
    </source>
</evidence>
<reference evidence="5" key="1">
    <citation type="submission" date="2023-03" db="EMBL/GenBank/DDBJ databases">
        <title>Andean soil-derived lignocellulolytic bacterial consortium as a source of novel taxa and putative plastic-active enzymes.</title>
        <authorList>
            <person name="Diaz-Garcia L."/>
            <person name="Chuvochina M."/>
            <person name="Feuerriegel G."/>
            <person name="Bunk B."/>
            <person name="Sproer C."/>
            <person name="Streit W.R."/>
            <person name="Rodriguez L.M."/>
            <person name="Overmann J."/>
            <person name="Jimenez D.J."/>
        </authorList>
    </citation>
    <scope>NUCLEOTIDE SEQUENCE</scope>
    <source>
        <strain evidence="5">MAG 7</strain>
    </source>
</reference>
<evidence type="ECO:0000256" key="2">
    <source>
        <dbReference type="ARBA" id="ARBA00023125"/>
    </source>
</evidence>
<dbReference type="EMBL" id="CP119311">
    <property type="protein sequence ID" value="WEK34987.1"/>
    <property type="molecule type" value="Genomic_DNA"/>
</dbReference>
<keyword evidence="1" id="KW-0805">Transcription regulation</keyword>
<accession>A0AAJ6BG70</accession>
<organism evidence="5 6">
    <name type="scientific">Candidatus Pseudobacter hemicellulosilyticus</name>
    <dbReference type="NCBI Taxonomy" id="3121375"/>
    <lineage>
        <taxon>Bacteria</taxon>
        <taxon>Pseudomonadati</taxon>
        <taxon>Bacteroidota</taxon>
        <taxon>Chitinophagia</taxon>
        <taxon>Chitinophagales</taxon>
        <taxon>Chitinophagaceae</taxon>
        <taxon>Pseudobacter</taxon>
    </lineage>
</organism>
<evidence type="ECO:0000313" key="6">
    <source>
        <dbReference type="Proteomes" id="UP001220610"/>
    </source>
</evidence>
<proteinExistence type="predicted"/>
<name>A0AAJ6BG70_9BACT</name>
<dbReference type="AlphaFoldDB" id="A0AAJ6BG70"/>
<feature type="domain" description="HTH araC/xylS-type" evidence="4">
    <location>
        <begin position="172"/>
        <end position="270"/>
    </location>
</feature>
<sequence length="270" mass="30719">MEKTEQKLPPILSSCYFNVSRSGEQFVREHVLSCQVAGTLTVNDGKKDFVFNPGEFRFVRRNQLAKFVKTPPPGGEFRSLSIRLDQDMLQAISVEYGFTASKQAPCIDPVVNLPADPLFKAFMTSLDPYLQLPGTQNAALLDLKVKEAVLLLLRIQPALKNTLFDFSDPGKIDLEAFMNRNFHFNVELKRFAYLTGRSLATFKRDFEKIFHTSPSRWLLQKRLQEAYYLITEKGRKPSDVYLDLGFEDLSHFSFAFKNAFGAAPSRISQA</sequence>
<keyword evidence="2" id="KW-0238">DNA-binding</keyword>
<dbReference type="GO" id="GO:0043565">
    <property type="term" value="F:sequence-specific DNA binding"/>
    <property type="evidence" value="ECO:0007669"/>
    <property type="project" value="InterPro"/>
</dbReference>
<dbReference type="SMART" id="SM00342">
    <property type="entry name" value="HTH_ARAC"/>
    <property type="match status" value="1"/>
</dbReference>
<keyword evidence="3" id="KW-0804">Transcription</keyword>
<dbReference type="InterPro" id="IPR054015">
    <property type="entry name" value="ExsA-like_N"/>
</dbReference>
<dbReference type="InterPro" id="IPR009057">
    <property type="entry name" value="Homeodomain-like_sf"/>
</dbReference>
<dbReference type="Proteomes" id="UP001220610">
    <property type="component" value="Chromosome"/>
</dbReference>
<dbReference type="Pfam" id="PF12833">
    <property type="entry name" value="HTH_18"/>
    <property type="match status" value="1"/>
</dbReference>